<evidence type="ECO:0000256" key="1">
    <source>
        <dbReference type="HAMAP-Rule" id="MF_01223"/>
    </source>
</evidence>
<dbReference type="PANTHER" id="PTHR42199:SF1">
    <property type="entry name" value="UPF0212 PROTEIN TK1194"/>
    <property type="match status" value="1"/>
</dbReference>
<comment type="similarity">
    <text evidence="1">Belongs to the UPF0212 family.</text>
</comment>
<sequence>MSDYLVTMESAWIIKDIETLDDAIGIAISEAGKRLNPSAKFVDIEIGQLACPFCEQELNNALVVANMALVGLILEMKVFKAESEEHASRIAKSVVGRALRDTPLKVIDIKEL</sequence>
<organism evidence="2 3">
    <name type="scientific">Methanochimaera problematica</name>
    <dbReference type="NCBI Taxonomy" id="2609417"/>
    <lineage>
        <taxon>Archaea</taxon>
        <taxon>Methanobacteriati</taxon>
        <taxon>Methanobacteriota</taxon>
        <taxon>Stenosarchaea group</taxon>
        <taxon>Methanomicrobia</taxon>
        <taxon>Methanomicrobiales</taxon>
        <taxon>Methanomicrobiaceae</taxon>
        <taxon>Methanochimaera</taxon>
    </lineage>
</organism>
<dbReference type="PIRSF" id="PIRSF016934">
    <property type="entry name" value="UCP016934"/>
    <property type="match status" value="1"/>
</dbReference>
<dbReference type="NCBIfam" id="NF003035">
    <property type="entry name" value="PRK03922.1"/>
    <property type="match status" value="1"/>
</dbReference>
<dbReference type="EMBL" id="CP043875">
    <property type="protein sequence ID" value="WOF15629.1"/>
    <property type="molecule type" value="Genomic_DNA"/>
</dbReference>
<dbReference type="AlphaFoldDB" id="A0AA97I3J5"/>
<evidence type="ECO:0000313" key="3">
    <source>
        <dbReference type="Proteomes" id="UP001301797"/>
    </source>
</evidence>
<dbReference type="KEGG" id="mefw:F1737_02470"/>
<accession>A0AA97I3J5</accession>
<keyword evidence="3" id="KW-1185">Reference proteome</keyword>
<dbReference type="InterPro" id="IPR007564">
    <property type="entry name" value="UPF0212"/>
</dbReference>
<proteinExistence type="inferred from homology"/>
<name>A0AA97I3J5_9EURY</name>
<dbReference type="PANTHER" id="PTHR42199">
    <property type="entry name" value="UPF0212 PROTEIN MJ0068"/>
    <property type="match status" value="1"/>
</dbReference>
<dbReference type="GeneID" id="85228997"/>
<gene>
    <name evidence="2" type="ORF">F1737_02470</name>
</gene>
<dbReference type="HAMAP" id="MF_01223">
    <property type="entry name" value="UPF0212"/>
    <property type="match status" value="1"/>
</dbReference>
<dbReference type="RefSeq" id="WP_317137202.1">
    <property type="nucleotide sequence ID" value="NZ_CP043875.1"/>
</dbReference>
<protein>
    <recommendedName>
        <fullName evidence="1">UPF0212 protein F1737_02470</fullName>
    </recommendedName>
</protein>
<reference evidence="2 3" key="1">
    <citation type="submission" date="2019-09" db="EMBL/GenBank/DDBJ databases">
        <title>The complete genome of Methanoplanus sp. FWC-SCC4.</title>
        <authorList>
            <person name="Chen S.-C."/>
            <person name="Zhou Y.-Z."/>
            <person name="Lai M.-C."/>
        </authorList>
    </citation>
    <scope>NUCLEOTIDE SEQUENCE [LARGE SCALE GENOMIC DNA]</scope>
    <source>
        <strain evidence="2 3">FWC-SCC4</strain>
    </source>
</reference>
<dbReference type="Pfam" id="PF04475">
    <property type="entry name" value="DUF555"/>
    <property type="match status" value="1"/>
</dbReference>
<evidence type="ECO:0000313" key="2">
    <source>
        <dbReference type="EMBL" id="WOF15629.1"/>
    </source>
</evidence>
<dbReference type="Proteomes" id="UP001301797">
    <property type="component" value="Chromosome"/>
</dbReference>